<dbReference type="STRING" id="1196324.A374_17229"/>
<dbReference type="RefSeq" id="WP_007203515.1">
    <property type="nucleotide sequence ID" value="NZ_AKKV01000041.1"/>
</dbReference>
<feature type="transmembrane region" description="Helical" evidence="7">
    <location>
        <begin position="59"/>
        <end position="81"/>
    </location>
</feature>
<keyword evidence="10" id="KW-1185">Reference proteome</keyword>
<evidence type="ECO:0000313" key="9">
    <source>
        <dbReference type="EMBL" id="EIT84021.1"/>
    </source>
</evidence>
<evidence type="ECO:0000256" key="5">
    <source>
        <dbReference type="ARBA" id="ARBA00022989"/>
    </source>
</evidence>
<feature type="domain" description="YetF C-terminal" evidence="8">
    <location>
        <begin position="82"/>
        <end position="212"/>
    </location>
</feature>
<dbReference type="EMBL" id="AKKV01000041">
    <property type="protein sequence ID" value="EIT84021.1"/>
    <property type="molecule type" value="Genomic_DNA"/>
</dbReference>
<dbReference type="eggNOG" id="COG2323">
    <property type="taxonomic scope" value="Bacteria"/>
</dbReference>
<name>I8IX24_9BACL</name>
<keyword evidence="3" id="KW-1003">Cell membrane</keyword>
<evidence type="ECO:0000256" key="1">
    <source>
        <dbReference type="ARBA" id="ARBA00004651"/>
    </source>
</evidence>
<evidence type="ECO:0000259" key="8">
    <source>
        <dbReference type="Pfam" id="PF04239"/>
    </source>
</evidence>
<keyword evidence="5 7" id="KW-1133">Transmembrane helix</keyword>
<dbReference type="Gene3D" id="3.30.240.20">
    <property type="entry name" value="bsu07140 like domains"/>
    <property type="match status" value="2"/>
</dbReference>
<gene>
    <name evidence="9" type="ORF">A374_17229</name>
</gene>
<dbReference type="InterPro" id="IPR007353">
    <property type="entry name" value="DUF421"/>
</dbReference>
<dbReference type="AlphaFoldDB" id="I8IX24"/>
<evidence type="ECO:0000256" key="2">
    <source>
        <dbReference type="ARBA" id="ARBA00006448"/>
    </source>
</evidence>
<dbReference type="InterPro" id="IPR023090">
    <property type="entry name" value="UPF0702_alpha/beta_dom_sf"/>
</dbReference>
<feature type="transmembrane region" description="Helical" evidence="7">
    <location>
        <begin position="6"/>
        <end position="25"/>
    </location>
</feature>
<accession>I8IX24</accession>
<evidence type="ECO:0000256" key="6">
    <source>
        <dbReference type="ARBA" id="ARBA00023136"/>
    </source>
</evidence>
<evidence type="ECO:0000313" key="10">
    <source>
        <dbReference type="Proteomes" id="UP000004080"/>
    </source>
</evidence>
<dbReference type="PATRIC" id="fig|1196324.3.peg.3519"/>
<proteinExistence type="inferred from homology"/>
<organism evidence="9 10">
    <name type="scientific">Fictibacillus macauensis ZFHKF-1</name>
    <dbReference type="NCBI Taxonomy" id="1196324"/>
    <lineage>
        <taxon>Bacteria</taxon>
        <taxon>Bacillati</taxon>
        <taxon>Bacillota</taxon>
        <taxon>Bacilli</taxon>
        <taxon>Bacillales</taxon>
        <taxon>Fictibacillaceae</taxon>
        <taxon>Fictibacillus</taxon>
    </lineage>
</organism>
<reference evidence="9 10" key="1">
    <citation type="journal article" date="2012" name="J. Bacteriol.">
        <title>Genome of Bacillus macauensis ZFHKF-1, a Long-Chain-Forming Bacterium.</title>
        <authorList>
            <person name="Cai L."/>
            <person name="Zhang T."/>
        </authorList>
    </citation>
    <scope>NUCLEOTIDE SEQUENCE [LARGE SCALE GENOMIC DNA]</scope>
    <source>
        <strain evidence="9 10">ZFHKF-1</strain>
    </source>
</reference>
<keyword evidence="4 7" id="KW-0812">Transmembrane</keyword>
<dbReference type="Pfam" id="PF04239">
    <property type="entry name" value="DUF421"/>
    <property type="match status" value="1"/>
</dbReference>
<keyword evidence="6 7" id="KW-0472">Membrane</keyword>
<comment type="similarity">
    <text evidence="2">Belongs to the UPF0702 family.</text>
</comment>
<sequence length="236" mass="27320">MEEHLSIIWRSLLAFLLFMIIARMLGKQMLSFLTLNHFIAAATLGSITGNLAFNLDVGAMHTVTAMGVFFFTAIFTLWLTLKSRRARRWISGEPTVVIEDGKILETNMKKAKFDIDNLNQMLRQKGIFNVDHVQYAILESNGQLSVRKKYEFRMARRKDLPTFKPATTVFPVELIIEKQILKQNLAHNDLTEEWLHKELRNRKLSLEDIYYAVKGTKGQLYFDCYNDGIQSPIDKE</sequence>
<evidence type="ECO:0000256" key="3">
    <source>
        <dbReference type="ARBA" id="ARBA00022475"/>
    </source>
</evidence>
<comment type="subcellular location">
    <subcellularLocation>
        <location evidence="1">Cell membrane</location>
        <topology evidence="1">Multi-pass membrane protein</topology>
    </subcellularLocation>
</comment>
<dbReference type="Proteomes" id="UP000004080">
    <property type="component" value="Unassembled WGS sequence"/>
</dbReference>
<dbReference type="PANTHER" id="PTHR34582">
    <property type="entry name" value="UPF0702 TRANSMEMBRANE PROTEIN YCAP"/>
    <property type="match status" value="1"/>
</dbReference>
<dbReference type="PANTHER" id="PTHR34582:SF7">
    <property type="entry name" value="UPF0702 TRANSMEMBRANE PROTEIN YDFS"/>
    <property type="match status" value="1"/>
</dbReference>
<comment type="caution">
    <text evidence="9">The sequence shown here is derived from an EMBL/GenBank/DDBJ whole genome shotgun (WGS) entry which is preliminary data.</text>
</comment>
<protein>
    <recommendedName>
        <fullName evidence="8">YetF C-terminal domain-containing protein</fullName>
    </recommendedName>
</protein>
<evidence type="ECO:0000256" key="7">
    <source>
        <dbReference type="SAM" id="Phobius"/>
    </source>
</evidence>
<dbReference type="GO" id="GO:0005886">
    <property type="term" value="C:plasma membrane"/>
    <property type="evidence" value="ECO:0007669"/>
    <property type="project" value="UniProtKB-SubCell"/>
</dbReference>
<evidence type="ECO:0000256" key="4">
    <source>
        <dbReference type="ARBA" id="ARBA00022692"/>
    </source>
</evidence>